<dbReference type="InterPro" id="IPR002490">
    <property type="entry name" value="V-ATPase_116kDa_su"/>
</dbReference>
<evidence type="ECO:0000256" key="6">
    <source>
        <dbReference type="ARBA" id="ARBA00023065"/>
    </source>
</evidence>
<feature type="transmembrane region" description="Helical" evidence="8">
    <location>
        <begin position="75"/>
        <end position="93"/>
    </location>
</feature>
<evidence type="ECO:0000313" key="9">
    <source>
        <dbReference type="EMBL" id="MBA0853408.1"/>
    </source>
</evidence>
<keyword evidence="6 8" id="KW-0406">Ion transport</keyword>
<dbReference type="EMBL" id="JABFAF010000004">
    <property type="protein sequence ID" value="MBA0853408.1"/>
    <property type="molecule type" value="Genomic_DNA"/>
</dbReference>
<evidence type="ECO:0000256" key="1">
    <source>
        <dbReference type="ARBA" id="ARBA00004141"/>
    </source>
</evidence>
<dbReference type="PANTHER" id="PTHR11629">
    <property type="entry name" value="VACUOLAR PROTON ATPASES"/>
    <property type="match status" value="1"/>
</dbReference>
<dbReference type="GO" id="GO:0051117">
    <property type="term" value="F:ATPase binding"/>
    <property type="evidence" value="ECO:0007669"/>
    <property type="project" value="TreeGrafter"/>
</dbReference>
<feature type="transmembrane region" description="Helical" evidence="8">
    <location>
        <begin position="113"/>
        <end position="130"/>
    </location>
</feature>
<name>A0A7J9L3Z4_GOSSC</name>
<evidence type="ECO:0000313" key="10">
    <source>
        <dbReference type="Proteomes" id="UP000593576"/>
    </source>
</evidence>
<dbReference type="GO" id="GO:0016471">
    <property type="term" value="C:vacuolar proton-transporting V-type ATPase complex"/>
    <property type="evidence" value="ECO:0007669"/>
    <property type="project" value="TreeGrafter"/>
</dbReference>
<reference evidence="9 10" key="1">
    <citation type="journal article" date="2019" name="Genome Biol. Evol.">
        <title>Insights into the evolution of the New World diploid cottons (Gossypium, subgenus Houzingenia) based on genome sequencing.</title>
        <authorList>
            <person name="Grover C.E."/>
            <person name="Arick M.A. 2nd"/>
            <person name="Thrash A."/>
            <person name="Conover J.L."/>
            <person name="Sanders W.S."/>
            <person name="Peterson D.G."/>
            <person name="Frelichowski J.E."/>
            <person name="Scheffler J.A."/>
            <person name="Scheffler B.E."/>
            <person name="Wendel J.F."/>
        </authorList>
    </citation>
    <scope>NUCLEOTIDE SEQUENCE [LARGE SCALE GENOMIC DNA]</scope>
    <source>
        <strain evidence="9">1</strain>
        <tissue evidence="9">Leaf</tissue>
    </source>
</reference>
<dbReference type="Proteomes" id="UP000593576">
    <property type="component" value="Unassembled WGS sequence"/>
</dbReference>
<evidence type="ECO:0000256" key="7">
    <source>
        <dbReference type="ARBA" id="ARBA00023136"/>
    </source>
</evidence>
<comment type="similarity">
    <text evidence="2 8">Belongs to the V-ATPase 116 kDa subunit family.</text>
</comment>
<keyword evidence="7 8" id="KW-0472">Membrane</keyword>
<evidence type="ECO:0000256" key="4">
    <source>
        <dbReference type="ARBA" id="ARBA00022692"/>
    </source>
</evidence>
<dbReference type="Pfam" id="PF01496">
    <property type="entry name" value="V_ATPase_I"/>
    <property type="match status" value="2"/>
</dbReference>
<evidence type="ECO:0000256" key="5">
    <source>
        <dbReference type="ARBA" id="ARBA00022989"/>
    </source>
</evidence>
<dbReference type="GO" id="GO:0033179">
    <property type="term" value="C:proton-transporting V-type ATPase, V0 domain"/>
    <property type="evidence" value="ECO:0007669"/>
    <property type="project" value="InterPro"/>
</dbReference>
<sequence length="326" mass="37653">MSLFSIYCGLIYNEFFSVPFHIFGGSAYKCRDVTCSDAKSAGLIKFRDPYPFGVDPSWRGSRSELPFLNSLKMKMSILIGVAQMNLGIVLSYFNARFFRSSLDIRYQFVPQMIFLNSLFGYLSLLIIIKWCTGSQADLYHVMIYMFLSPTDDLGENELFWGQRPLQIVLLLLALVAVPWMLFPKPFILKKLHSERFQGRNYGLLGSSEFDLDVEPDSARDHHEEFNFSEVFVHQMIHSIEFVLGAVSNTASYLRLWALRYDNIIIRLIGLAVFAFATAFILLMMETLSAFLHALRLHWVEFQNKFYHGDGYKFKPFSFALITDDDD</sequence>
<organism evidence="9 10">
    <name type="scientific">Gossypium schwendimanii</name>
    <name type="common">Cotton</name>
    <dbReference type="NCBI Taxonomy" id="34291"/>
    <lineage>
        <taxon>Eukaryota</taxon>
        <taxon>Viridiplantae</taxon>
        <taxon>Streptophyta</taxon>
        <taxon>Embryophyta</taxon>
        <taxon>Tracheophyta</taxon>
        <taxon>Spermatophyta</taxon>
        <taxon>Magnoliopsida</taxon>
        <taxon>eudicotyledons</taxon>
        <taxon>Gunneridae</taxon>
        <taxon>Pentapetalae</taxon>
        <taxon>rosids</taxon>
        <taxon>malvids</taxon>
        <taxon>Malvales</taxon>
        <taxon>Malvaceae</taxon>
        <taxon>Malvoideae</taxon>
        <taxon>Gossypium</taxon>
    </lineage>
</organism>
<keyword evidence="4 8" id="KW-0812">Transmembrane</keyword>
<evidence type="ECO:0000256" key="8">
    <source>
        <dbReference type="RuleBase" id="RU361189"/>
    </source>
</evidence>
<evidence type="ECO:0000256" key="2">
    <source>
        <dbReference type="ARBA" id="ARBA00009904"/>
    </source>
</evidence>
<gene>
    <name evidence="9" type="ORF">Goshw_017100</name>
</gene>
<dbReference type="AlphaFoldDB" id="A0A7J9L3Z4"/>
<keyword evidence="8" id="KW-0375">Hydrogen ion transport</keyword>
<dbReference type="PANTHER" id="PTHR11629:SF72">
    <property type="entry name" value="V-TYPE PROTON ATPASE SUBUNIT A1"/>
    <property type="match status" value="1"/>
</dbReference>
<protein>
    <recommendedName>
        <fullName evidence="8">V-type proton ATPase subunit a</fullName>
    </recommendedName>
</protein>
<dbReference type="OrthoDB" id="10264220at2759"/>
<proteinExistence type="inferred from homology"/>
<feature type="transmembrane region" description="Helical" evidence="8">
    <location>
        <begin position="165"/>
        <end position="182"/>
    </location>
</feature>
<keyword evidence="3 8" id="KW-0813">Transport</keyword>
<accession>A0A7J9L3Z4</accession>
<keyword evidence="10" id="KW-1185">Reference proteome</keyword>
<comment type="subcellular location">
    <subcellularLocation>
        <location evidence="1">Membrane</location>
        <topology evidence="1">Multi-pass membrane protein</topology>
    </subcellularLocation>
</comment>
<dbReference type="GO" id="GO:0007035">
    <property type="term" value="P:vacuolar acidification"/>
    <property type="evidence" value="ECO:0007669"/>
    <property type="project" value="TreeGrafter"/>
</dbReference>
<feature type="transmembrane region" description="Helical" evidence="8">
    <location>
        <begin position="263"/>
        <end position="284"/>
    </location>
</feature>
<dbReference type="GO" id="GO:0046961">
    <property type="term" value="F:proton-transporting ATPase activity, rotational mechanism"/>
    <property type="evidence" value="ECO:0007669"/>
    <property type="project" value="InterPro"/>
</dbReference>
<comment type="function">
    <text evidence="8">Essential component of the vacuolar proton pump (V-ATPase), a multimeric enzyme that catalyzes the translocation of protons across the membranes. Required for assembly and activity of the V-ATPase.</text>
</comment>
<comment type="caution">
    <text evidence="9">The sequence shown here is derived from an EMBL/GenBank/DDBJ whole genome shotgun (WGS) entry which is preliminary data.</text>
</comment>
<keyword evidence="5 8" id="KW-1133">Transmembrane helix</keyword>
<evidence type="ECO:0000256" key="3">
    <source>
        <dbReference type="ARBA" id="ARBA00022448"/>
    </source>
</evidence>